<organism evidence="2 3">
    <name type="scientific">Amphibalanus amphitrite</name>
    <name type="common">Striped barnacle</name>
    <name type="synonym">Balanus amphitrite</name>
    <dbReference type="NCBI Taxonomy" id="1232801"/>
    <lineage>
        <taxon>Eukaryota</taxon>
        <taxon>Metazoa</taxon>
        <taxon>Ecdysozoa</taxon>
        <taxon>Arthropoda</taxon>
        <taxon>Crustacea</taxon>
        <taxon>Multicrustacea</taxon>
        <taxon>Cirripedia</taxon>
        <taxon>Thoracica</taxon>
        <taxon>Thoracicalcarea</taxon>
        <taxon>Balanomorpha</taxon>
        <taxon>Balanoidea</taxon>
        <taxon>Balanidae</taxon>
        <taxon>Amphibalaninae</taxon>
        <taxon>Amphibalanus</taxon>
    </lineage>
</organism>
<feature type="region of interest" description="Disordered" evidence="1">
    <location>
        <begin position="1"/>
        <end position="32"/>
    </location>
</feature>
<name>A0A6A4UXL4_AMPAM</name>
<accession>A0A6A4UXL4</accession>
<proteinExistence type="predicted"/>
<protein>
    <submittedName>
        <fullName evidence="2">Uncharacterized protein</fullName>
    </submittedName>
</protein>
<evidence type="ECO:0000313" key="3">
    <source>
        <dbReference type="Proteomes" id="UP000440578"/>
    </source>
</evidence>
<feature type="region of interest" description="Disordered" evidence="1">
    <location>
        <begin position="182"/>
        <end position="210"/>
    </location>
</feature>
<reference evidence="2 3" key="1">
    <citation type="submission" date="2019-07" db="EMBL/GenBank/DDBJ databases">
        <title>Draft genome assembly of a fouling barnacle, Amphibalanus amphitrite (Darwin, 1854): The first reference genome for Thecostraca.</title>
        <authorList>
            <person name="Kim W."/>
        </authorList>
    </citation>
    <scope>NUCLEOTIDE SEQUENCE [LARGE SCALE GENOMIC DNA]</scope>
    <source>
        <strain evidence="2">SNU_AA5</strain>
        <tissue evidence="2">Soma without cirri and trophi</tissue>
    </source>
</reference>
<dbReference type="EMBL" id="VIIS01002109">
    <property type="protein sequence ID" value="KAF0288507.1"/>
    <property type="molecule type" value="Genomic_DNA"/>
</dbReference>
<sequence>MGSPSARPKRTPPGRSAHLSGDGAAACRAGATPGDSEMELRRMAAAVALLGLIIGTAGSRVTLVDNGYSGVVIGIDERVDVLQCEELLLNLQPGAPYFPAGSRSGRRNVCPALFPSRPEPATVPFRHHRSVVCAAWSVGSGPPRAGWESPARRPGAVIYPYSQPRAAMEQGPEAAERKWLTPFRTGSGEGPDSGVERPLAMDTVTERDTV</sequence>
<dbReference type="Proteomes" id="UP000440578">
    <property type="component" value="Unassembled WGS sequence"/>
</dbReference>
<evidence type="ECO:0000313" key="2">
    <source>
        <dbReference type="EMBL" id="KAF0288507.1"/>
    </source>
</evidence>
<gene>
    <name evidence="2" type="ORF">FJT64_013115</name>
</gene>
<keyword evidence="3" id="KW-1185">Reference proteome</keyword>
<comment type="caution">
    <text evidence="2">The sequence shown here is derived from an EMBL/GenBank/DDBJ whole genome shotgun (WGS) entry which is preliminary data.</text>
</comment>
<evidence type="ECO:0000256" key="1">
    <source>
        <dbReference type="SAM" id="MobiDB-lite"/>
    </source>
</evidence>
<dbReference type="AlphaFoldDB" id="A0A6A4UXL4"/>